<evidence type="ECO:0000313" key="3">
    <source>
        <dbReference type="Proteomes" id="UP000234275"/>
    </source>
</evidence>
<dbReference type="GO" id="GO:0016747">
    <property type="term" value="F:acyltransferase activity, transferring groups other than amino-acyl groups"/>
    <property type="evidence" value="ECO:0007669"/>
    <property type="project" value="InterPro"/>
</dbReference>
<reference evidence="2 3" key="1">
    <citation type="submission" date="2016-12" db="EMBL/GenBank/DDBJ databases">
        <title>The genomes of Aspergillus section Nigri reveals drivers in fungal speciation.</title>
        <authorList>
            <consortium name="DOE Joint Genome Institute"/>
            <person name="Vesth T.C."/>
            <person name="Nybo J."/>
            <person name="Theobald S."/>
            <person name="Brandl J."/>
            <person name="Frisvad J.C."/>
            <person name="Nielsen K.F."/>
            <person name="Lyhne E.K."/>
            <person name="Kogle M.E."/>
            <person name="Kuo A."/>
            <person name="Riley R."/>
            <person name="Clum A."/>
            <person name="Nolan M."/>
            <person name="Lipzen A."/>
            <person name="Salamov A."/>
            <person name="Henrissat B."/>
            <person name="Wiebenga A."/>
            <person name="De Vries R.P."/>
            <person name="Grigoriev I.V."/>
            <person name="Mortensen U.H."/>
            <person name="Andersen M.R."/>
            <person name="Baker S.E."/>
        </authorList>
    </citation>
    <scope>NUCLEOTIDE SEQUENCE [LARGE SCALE GENOMIC DNA]</scope>
    <source>
        <strain evidence="2 3">IBT 23096</strain>
    </source>
</reference>
<dbReference type="Proteomes" id="UP000234275">
    <property type="component" value="Unassembled WGS sequence"/>
</dbReference>
<comment type="caution">
    <text evidence="2">The sequence shown here is derived from an EMBL/GenBank/DDBJ whole genome shotgun (WGS) entry which is preliminary data.</text>
</comment>
<dbReference type="EMBL" id="MSFO01000006">
    <property type="protein sequence ID" value="PLB46508.1"/>
    <property type="molecule type" value="Genomic_DNA"/>
</dbReference>
<keyword evidence="3" id="KW-1185">Reference proteome</keyword>
<dbReference type="CDD" id="cd04301">
    <property type="entry name" value="NAT_SF"/>
    <property type="match status" value="1"/>
</dbReference>
<dbReference type="Gene3D" id="3.40.630.30">
    <property type="match status" value="1"/>
</dbReference>
<dbReference type="InterPro" id="IPR000182">
    <property type="entry name" value="GNAT_dom"/>
</dbReference>
<dbReference type="STRING" id="1392250.A0A2I2G0W0"/>
<accession>A0A2I2G0W0</accession>
<evidence type="ECO:0000313" key="2">
    <source>
        <dbReference type="EMBL" id="PLB46508.1"/>
    </source>
</evidence>
<organism evidence="2 3">
    <name type="scientific">Aspergillus steynii IBT 23096</name>
    <dbReference type="NCBI Taxonomy" id="1392250"/>
    <lineage>
        <taxon>Eukaryota</taxon>
        <taxon>Fungi</taxon>
        <taxon>Dikarya</taxon>
        <taxon>Ascomycota</taxon>
        <taxon>Pezizomycotina</taxon>
        <taxon>Eurotiomycetes</taxon>
        <taxon>Eurotiomycetidae</taxon>
        <taxon>Eurotiales</taxon>
        <taxon>Aspergillaceae</taxon>
        <taxon>Aspergillus</taxon>
        <taxon>Aspergillus subgen. Circumdati</taxon>
    </lineage>
</organism>
<dbReference type="PANTHER" id="PTHR42791">
    <property type="entry name" value="GNAT FAMILY ACETYLTRANSFERASE"/>
    <property type="match status" value="1"/>
</dbReference>
<sequence length="198" mass="22933">MPLTFQILPVTADDIPSLTELWYTAFSIRENLQMFPDTPGLRKWWDEANRAALEKPDSRMLKVVDTQNPDRMVAYAKWNLAAHKYEERFPPWHEEADAELCATLFGVTQEHRRRVLGGREHYYLDIIITQPEFRRQGAASLLVQWGCDLADQNGVVAYLDAYEPAAPLYYKHGFQDQVDPPLDVESNLPMIREPRVKS</sequence>
<dbReference type="SUPFAM" id="SSF55729">
    <property type="entry name" value="Acyl-CoA N-acyltransferases (Nat)"/>
    <property type="match status" value="1"/>
</dbReference>
<dbReference type="InterPro" id="IPR052523">
    <property type="entry name" value="Trichothecene_AcTrans"/>
</dbReference>
<feature type="domain" description="N-acetyltransferase" evidence="1">
    <location>
        <begin position="5"/>
        <end position="195"/>
    </location>
</feature>
<dbReference type="PANTHER" id="PTHR42791:SF14">
    <property type="entry name" value="N-ACETYLTRANSFERASE DOMAIN-CONTAINING PROTEIN"/>
    <property type="match status" value="1"/>
</dbReference>
<dbReference type="AlphaFoldDB" id="A0A2I2G0W0"/>
<dbReference type="OrthoDB" id="2115692at2759"/>
<dbReference type="RefSeq" id="XP_024701810.1">
    <property type="nucleotide sequence ID" value="XM_024849558.1"/>
</dbReference>
<dbReference type="GeneID" id="36557257"/>
<gene>
    <name evidence="2" type="ORF">P170DRAFT_438273</name>
</gene>
<proteinExistence type="predicted"/>
<keyword evidence="2" id="KW-0808">Transferase</keyword>
<dbReference type="VEuPathDB" id="FungiDB:P170DRAFT_438273"/>
<dbReference type="Pfam" id="PF00583">
    <property type="entry name" value="Acetyltransf_1"/>
    <property type="match status" value="1"/>
</dbReference>
<dbReference type="PROSITE" id="PS51186">
    <property type="entry name" value="GNAT"/>
    <property type="match status" value="1"/>
</dbReference>
<name>A0A2I2G0W0_9EURO</name>
<dbReference type="InterPro" id="IPR016181">
    <property type="entry name" value="Acyl_CoA_acyltransferase"/>
</dbReference>
<keyword evidence="2" id="KW-0012">Acyltransferase</keyword>
<evidence type="ECO:0000259" key="1">
    <source>
        <dbReference type="PROSITE" id="PS51186"/>
    </source>
</evidence>
<protein>
    <submittedName>
        <fullName evidence="2">Acyl-CoA N-acyltransferase</fullName>
    </submittedName>
</protein>